<reference evidence="2 3" key="1">
    <citation type="submission" date="2018-11" db="EMBL/GenBank/DDBJ databases">
        <title>Chryseotalea sanarue gen. nov., sp., nov., a member of the family Cytophagaceae, isolated from a brackish lake in Hamamatsu Japan.</title>
        <authorList>
            <person name="Maejima Y."/>
            <person name="Iino T."/>
            <person name="Muraguchi Y."/>
            <person name="Fukuda K."/>
            <person name="Ohkuma M."/>
            <person name="Moriuchi R."/>
            <person name="Dohra H."/>
            <person name="Kimbara K."/>
            <person name="Shintani M."/>
        </authorList>
    </citation>
    <scope>NUCLEOTIDE SEQUENCE [LARGE SCALE GENOMIC DNA]</scope>
    <source>
        <strain evidence="2 3">Ys</strain>
    </source>
</reference>
<dbReference type="SUPFAM" id="SSF75169">
    <property type="entry name" value="DsrEFH-like"/>
    <property type="match status" value="1"/>
</dbReference>
<feature type="signal peptide" evidence="1">
    <location>
        <begin position="1"/>
        <end position="23"/>
    </location>
</feature>
<comment type="caution">
    <text evidence="2">The sequence shown here is derived from an EMBL/GenBank/DDBJ whole genome shotgun (WGS) entry which is preliminary data.</text>
</comment>
<dbReference type="Gene3D" id="3.40.1260.10">
    <property type="entry name" value="DsrEFH-like"/>
    <property type="match status" value="1"/>
</dbReference>
<dbReference type="Proteomes" id="UP000288227">
    <property type="component" value="Unassembled WGS sequence"/>
</dbReference>
<dbReference type="PANTHER" id="PTHR37691:SF1">
    <property type="entry name" value="BLR3518 PROTEIN"/>
    <property type="match status" value="1"/>
</dbReference>
<evidence type="ECO:0000313" key="2">
    <source>
        <dbReference type="EMBL" id="GCC52444.1"/>
    </source>
</evidence>
<organism evidence="2 3">
    <name type="scientific">Chryseotalea sanaruensis</name>
    <dbReference type="NCBI Taxonomy" id="2482724"/>
    <lineage>
        <taxon>Bacteria</taxon>
        <taxon>Pseudomonadati</taxon>
        <taxon>Bacteroidota</taxon>
        <taxon>Cytophagia</taxon>
        <taxon>Cytophagales</taxon>
        <taxon>Chryseotaleaceae</taxon>
        <taxon>Chryseotalea</taxon>
    </lineage>
</organism>
<dbReference type="PANTHER" id="PTHR37691">
    <property type="entry name" value="BLR3518 PROTEIN"/>
    <property type="match status" value="1"/>
</dbReference>
<dbReference type="Pfam" id="PF02635">
    <property type="entry name" value="DsrE"/>
    <property type="match status" value="1"/>
</dbReference>
<keyword evidence="3" id="KW-1185">Reference proteome</keyword>
<dbReference type="InterPro" id="IPR027396">
    <property type="entry name" value="DsrEFH-like"/>
</dbReference>
<evidence type="ECO:0000256" key="1">
    <source>
        <dbReference type="SAM" id="SignalP"/>
    </source>
</evidence>
<feature type="chain" id="PRO_5018991031" evidence="1">
    <location>
        <begin position="24"/>
        <end position="181"/>
    </location>
</feature>
<keyword evidence="1" id="KW-0732">Signal</keyword>
<accession>A0A401UC45</accession>
<dbReference type="AlphaFoldDB" id="A0A401UC45"/>
<sequence length="181" mass="20128">MKNNMKNLLTFNLVLLLAISLHAQQRVFPIVKNYGGIFEIPNAVEKPDSSLNYNIVVEVFSGSEKPAELNYALNNVARLINLHAIGGVSKKKIKVVVAIHGEAAYTLMQNDQYKVKYKTDNPNLALYKALDEAGVQLFVCGQSLIARQIDSTKLIPEIKIATSMLTVVSTHQLKGYAFFKF</sequence>
<dbReference type="InterPro" id="IPR003787">
    <property type="entry name" value="Sulphur_relay_DsrE/F-like"/>
</dbReference>
<evidence type="ECO:0000313" key="3">
    <source>
        <dbReference type="Proteomes" id="UP000288227"/>
    </source>
</evidence>
<proteinExistence type="predicted"/>
<gene>
    <name evidence="2" type="ORF">SanaruYs_26810</name>
</gene>
<name>A0A401UC45_9BACT</name>
<dbReference type="EMBL" id="BHXQ01000005">
    <property type="protein sequence ID" value="GCC52444.1"/>
    <property type="molecule type" value="Genomic_DNA"/>
</dbReference>
<protein>
    <submittedName>
        <fullName evidence="2">Uncharacterized protein</fullName>
    </submittedName>
</protein>